<evidence type="ECO:0000313" key="1">
    <source>
        <dbReference type="EMBL" id="KAL3695723.1"/>
    </source>
</evidence>
<protein>
    <submittedName>
        <fullName evidence="1">Uncharacterized protein</fullName>
    </submittedName>
</protein>
<sequence>MASYFAVFMLACRREDRKWNKQLGLGPSMLYGGASESTASRQDQNCSFPSVPPPVEFLRTIQHGFKTDGEELIRPELFLTLTHAVYRVASTGQHAFKTDGYIQIQQVEEDHRLRTSEAAEAKAKRIALPETASAAKKNVKYFVKSNKEVAIEIALLLTLKHECMDELLEICVKDTNKADQQFSIESVSTSKRAIFRQQALL</sequence>
<dbReference type="Proteomes" id="UP001633002">
    <property type="component" value="Unassembled WGS sequence"/>
</dbReference>
<dbReference type="EMBL" id="JBJQOH010000002">
    <property type="protein sequence ID" value="KAL3695723.1"/>
    <property type="molecule type" value="Genomic_DNA"/>
</dbReference>
<organism evidence="1 2">
    <name type="scientific">Riccia sorocarpa</name>
    <dbReference type="NCBI Taxonomy" id="122646"/>
    <lineage>
        <taxon>Eukaryota</taxon>
        <taxon>Viridiplantae</taxon>
        <taxon>Streptophyta</taxon>
        <taxon>Embryophyta</taxon>
        <taxon>Marchantiophyta</taxon>
        <taxon>Marchantiopsida</taxon>
        <taxon>Marchantiidae</taxon>
        <taxon>Marchantiales</taxon>
        <taxon>Ricciaceae</taxon>
        <taxon>Riccia</taxon>
    </lineage>
</organism>
<dbReference type="AlphaFoldDB" id="A0ABD3HWF2"/>
<gene>
    <name evidence="1" type="ORF">R1sor_009799</name>
</gene>
<reference evidence="1 2" key="1">
    <citation type="submission" date="2024-09" db="EMBL/GenBank/DDBJ databases">
        <title>Chromosome-scale assembly of Riccia sorocarpa.</title>
        <authorList>
            <person name="Paukszto L."/>
        </authorList>
    </citation>
    <scope>NUCLEOTIDE SEQUENCE [LARGE SCALE GENOMIC DNA]</scope>
    <source>
        <strain evidence="1">LP-2024</strain>
        <tissue evidence="1">Aerial parts of the thallus</tissue>
    </source>
</reference>
<name>A0ABD3HWF2_9MARC</name>
<evidence type="ECO:0000313" key="2">
    <source>
        <dbReference type="Proteomes" id="UP001633002"/>
    </source>
</evidence>
<keyword evidence="2" id="KW-1185">Reference proteome</keyword>
<comment type="caution">
    <text evidence="1">The sequence shown here is derived from an EMBL/GenBank/DDBJ whole genome shotgun (WGS) entry which is preliminary data.</text>
</comment>
<proteinExistence type="predicted"/>
<accession>A0ABD3HWF2</accession>